<keyword evidence="5" id="KW-0472">Membrane</keyword>
<keyword evidence="8" id="KW-1185">Reference proteome</keyword>
<dbReference type="GO" id="GO:0005783">
    <property type="term" value="C:endoplasmic reticulum"/>
    <property type="evidence" value="ECO:0000318"/>
    <property type="project" value="GO_Central"/>
</dbReference>
<dbReference type="SUPFAM" id="SSF69593">
    <property type="entry name" value="Glycerol-3-phosphate (1)-acyltransferase"/>
    <property type="match status" value="1"/>
</dbReference>
<evidence type="ECO:0000313" key="7">
    <source>
        <dbReference type="EMBL" id="CAG79722.1"/>
    </source>
</evidence>
<dbReference type="PANTHER" id="PTHR10434:SF11">
    <property type="entry name" value="1-ACYL-SN-GLYCEROL-3-PHOSPHATE ACYLTRANSFERASE"/>
    <property type="match status" value="1"/>
</dbReference>
<dbReference type="VEuPathDB" id="FungiDB:YALI0_E18964g"/>
<dbReference type="OMA" id="MPRPLCY"/>
<dbReference type="EC" id="2.3.1.51" evidence="4"/>
<keyword evidence="3 4" id="KW-0012">Acyltransferase</keyword>
<keyword evidence="4" id="KW-0443">Lipid metabolism</keyword>
<comment type="similarity">
    <text evidence="1 4">Belongs to the 1-acyl-sn-glycerol-3-phosphate acyltransferase family.</text>
</comment>
<feature type="transmembrane region" description="Helical" evidence="5">
    <location>
        <begin position="7"/>
        <end position="29"/>
    </location>
</feature>
<keyword evidence="5" id="KW-1133">Transmembrane helix</keyword>
<dbReference type="GO" id="GO:0016020">
    <property type="term" value="C:membrane"/>
    <property type="evidence" value="ECO:0007669"/>
    <property type="project" value="InterPro"/>
</dbReference>
<dbReference type="SMART" id="SM00563">
    <property type="entry name" value="PlsC"/>
    <property type="match status" value="1"/>
</dbReference>
<dbReference type="InterPro" id="IPR002123">
    <property type="entry name" value="Plipid/glycerol_acylTrfase"/>
</dbReference>
<dbReference type="InParanoid" id="Q6C5D5"/>
<comment type="domain">
    <text evidence="4">The HXXXXD motif is essential for acyltransferase activity and may constitute the binding site for the phosphate moiety of the glycerol-3-phosphate.</text>
</comment>
<proteinExistence type="inferred from homology"/>
<dbReference type="CDD" id="cd07989">
    <property type="entry name" value="LPLAT_AGPAT-like"/>
    <property type="match status" value="1"/>
</dbReference>
<dbReference type="GO" id="GO:0003841">
    <property type="term" value="F:1-acylglycerol-3-phosphate O-acyltransferase activity"/>
    <property type="evidence" value="ECO:0000318"/>
    <property type="project" value="GO_Central"/>
</dbReference>
<evidence type="ECO:0000313" key="8">
    <source>
        <dbReference type="Proteomes" id="UP000001300"/>
    </source>
</evidence>
<keyword evidence="4" id="KW-0444">Lipid biosynthesis</keyword>
<organism evidence="7 8">
    <name type="scientific">Yarrowia lipolytica (strain CLIB 122 / E 150)</name>
    <name type="common">Yeast</name>
    <name type="synonym">Candida lipolytica</name>
    <dbReference type="NCBI Taxonomy" id="284591"/>
    <lineage>
        <taxon>Eukaryota</taxon>
        <taxon>Fungi</taxon>
        <taxon>Dikarya</taxon>
        <taxon>Ascomycota</taxon>
        <taxon>Saccharomycotina</taxon>
        <taxon>Dipodascomycetes</taxon>
        <taxon>Dipodascales</taxon>
        <taxon>Dipodascales incertae sedis</taxon>
        <taxon>Yarrowia</taxon>
    </lineage>
</organism>
<keyword evidence="5" id="KW-0812">Transmembrane</keyword>
<accession>Q6C5D5</accession>
<dbReference type="OrthoDB" id="202234at2759"/>
<keyword evidence="4" id="KW-1208">Phospholipid metabolism</keyword>
<evidence type="ECO:0000256" key="5">
    <source>
        <dbReference type="SAM" id="Phobius"/>
    </source>
</evidence>
<keyword evidence="2 4" id="KW-0808">Transferase</keyword>
<reference evidence="7 8" key="1">
    <citation type="journal article" date="2004" name="Nature">
        <title>Genome evolution in yeasts.</title>
        <authorList>
            <consortium name="Genolevures"/>
            <person name="Dujon B."/>
            <person name="Sherman D."/>
            <person name="Fischer G."/>
            <person name="Durrens P."/>
            <person name="Casaregola S."/>
            <person name="Lafontaine I."/>
            <person name="de Montigny J."/>
            <person name="Marck C."/>
            <person name="Neuveglise C."/>
            <person name="Talla E."/>
            <person name="Goffard N."/>
            <person name="Frangeul L."/>
            <person name="Aigle M."/>
            <person name="Anthouard V."/>
            <person name="Babour A."/>
            <person name="Barbe V."/>
            <person name="Barnay S."/>
            <person name="Blanchin S."/>
            <person name="Beckerich J.M."/>
            <person name="Beyne E."/>
            <person name="Bleykasten C."/>
            <person name="Boisrame A."/>
            <person name="Boyer J."/>
            <person name="Cattolico L."/>
            <person name="Confanioleri F."/>
            <person name="de Daruvar A."/>
            <person name="Despons L."/>
            <person name="Fabre E."/>
            <person name="Fairhead C."/>
            <person name="Ferry-Dumazet H."/>
            <person name="Groppi A."/>
            <person name="Hantraye F."/>
            <person name="Hennequin C."/>
            <person name="Jauniaux N."/>
            <person name="Joyet P."/>
            <person name="Kachouri R."/>
            <person name="Kerrest A."/>
            <person name="Koszul R."/>
            <person name="Lemaire M."/>
            <person name="Lesur I."/>
            <person name="Ma L."/>
            <person name="Muller H."/>
            <person name="Nicaud J.M."/>
            <person name="Nikolski M."/>
            <person name="Oztas S."/>
            <person name="Ozier-Kalogeropoulos O."/>
            <person name="Pellenz S."/>
            <person name="Potier S."/>
            <person name="Richard G.F."/>
            <person name="Straub M.L."/>
            <person name="Suleau A."/>
            <person name="Swennene D."/>
            <person name="Tekaia F."/>
            <person name="Wesolowski-Louvel M."/>
            <person name="Westhof E."/>
            <person name="Wirth B."/>
            <person name="Zeniou-Meyer M."/>
            <person name="Zivanovic I."/>
            <person name="Bolotin-Fukuhara M."/>
            <person name="Thierry A."/>
            <person name="Bouchier C."/>
            <person name="Caudron B."/>
            <person name="Scarpelli C."/>
            <person name="Gaillardin C."/>
            <person name="Weissenbach J."/>
            <person name="Wincker P."/>
            <person name="Souciet J.L."/>
        </authorList>
    </citation>
    <scope>NUCLEOTIDE SEQUENCE [LARGE SCALE GENOMIC DNA]</scope>
    <source>
        <strain evidence="8">CLIB 122 / E 150</strain>
    </source>
</reference>
<evidence type="ECO:0000256" key="1">
    <source>
        <dbReference type="ARBA" id="ARBA00008655"/>
    </source>
</evidence>
<dbReference type="PROSITE" id="PS51257">
    <property type="entry name" value="PROKAR_LIPOPROTEIN"/>
    <property type="match status" value="1"/>
</dbReference>
<dbReference type="NCBIfam" id="TIGR00530">
    <property type="entry name" value="AGP_acyltrn"/>
    <property type="match status" value="1"/>
</dbReference>
<dbReference type="InterPro" id="IPR004552">
    <property type="entry name" value="AGP_acyltrans"/>
</dbReference>
<dbReference type="STRING" id="284591.Q6C5D5"/>
<gene>
    <name evidence="7" type="ORF">YALI0_E18964g</name>
</gene>
<evidence type="ECO:0000259" key="6">
    <source>
        <dbReference type="SMART" id="SM00563"/>
    </source>
</evidence>
<evidence type="ECO:0000256" key="3">
    <source>
        <dbReference type="ARBA" id="ARBA00023315"/>
    </source>
</evidence>
<sequence>MSVASKLVFYVRAAIAVVIFAACATYGVLASTILTAIGKQGLAQWTVARAFYYSVRIFLGISIKLRSRQVTGTAGLDASKIQVANTTKPIDDITKHLPRPCILISNHQNEMDILVLGRIFPQYCSVTAKKALKWYPLLGQFMALSGTIFLDRKDRTKSVQTLGGAVKTIQSGNGGKGQSVFMFPEGTRSYSKDVGIMPFKKGCFHLAVQSGAPIVPVVVQNTSRMFSFGRGKLDAGEILVDVLSPIETKGLDASNVDALMATTYKAMCETADQIGYAGQKTQ</sequence>
<keyword evidence="4" id="KW-0594">Phospholipid biosynthesis</keyword>
<evidence type="ECO:0000256" key="4">
    <source>
        <dbReference type="RuleBase" id="RU361267"/>
    </source>
</evidence>
<dbReference type="Proteomes" id="UP000001300">
    <property type="component" value="Chromosome E"/>
</dbReference>
<protein>
    <recommendedName>
        <fullName evidence="4">1-acyl-sn-glycerol-3-phosphate acyltransferase</fullName>
        <ecNumber evidence="4">2.3.1.51</ecNumber>
    </recommendedName>
</protein>
<comment type="catalytic activity">
    <reaction evidence="4">
        <text>a 1-acyl-sn-glycero-3-phosphate + an acyl-CoA = a 1,2-diacyl-sn-glycero-3-phosphate + CoA</text>
        <dbReference type="Rhea" id="RHEA:19709"/>
        <dbReference type="ChEBI" id="CHEBI:57287"/>
        <dbReference type="ChEBI" id="CHEBI:57970"/>
        <dbReference type="ChEBI" id="CHEBI:58342"/>
        <dbReference type="ChEBI" id="CHEBI:58608"/>
        <dbReference type="EC" id="2.3.1.51"/>
    </reaction>
</comment>
<name>Q6C5D5_YARLI</name>
<dbReference type="AlphaFoldDB" id="Q6C5D5"/>
<dbReference type="KEGG" id="yli:2911739"/>
<feature type="domain" description="Phospholipid/glycerol acyltransferase" evidence="6">
    <location>
        <begin position="101"/>
        <end position="222"/>
    </location>
</feature>
<dbReference type="FunCoup" id="Q6C5D5">
    <property type="interactions" value="297"/>
</dbReference>
<dbReference type="PANTHER" id="PTHR10434">
    <property type="entry name" value="1-ACYL-SN-GLYCEROL-3-PHOSPHATE ACYLTRANSFERASE"/>
    <property type="match status" value="1"/>
</dbReference>
<dbReference type="EMBL" id="CR382131">
    <property type="protein sequence ID" value="CAG79722.1"/>
    <property type="molecule type" value="Genomic_DNA"/>
</dbReference>
<dbReference type="HOGENOM" id="CLU_027938_10_0_1"/>
<evidence type="ECO:0000256" key="2">
    <source>
        <dbReference type="ARBA" id="ARBA00022679"/>
    </source>
</evidence>
<dbReference type="Pfam" id="PF01553">
    <property type="entry name" value="Acyltransferase"/>
    <property type="match status" value="1"/>
</dbReference>
<dbReference type="GO" id="GO:0006654">
    <property type="term" value="P:phosphatidic acid biosynthetic process"/>
    <property type="evidence" value="ECO:0000318"/>
    <property type="project" value="GO_Central"/>
</dbReference>